<dbReference type="Proteomes" id="UP000245712">
    <property type="component" value="Unassembled WGS sequence"/>
</dbReference>
<reference evidence="2 3" key="1">
    <citation type="submission" date="2018-05" db="EMBL/GenBank/DDBJ databases">
        <title>Genomic Encyclopedia of Type Strains, Phase IV (KMG-V): Genome sequencing to study the core and pangenomes of soil and plant-associated prokaryotes.</title>
        <authorList>
            <person name="Whitman W."/>
        </authorList>
    </citation>
    <scope>NUCLEOTIDE SEQUENCE [LARGE SCALE GENOMIC DNA]</scope>
    <source>
        <strain evidence="2 3">SCZa-39</strain>
    </source>
</reference>
<evidence type="ECO:0000313" key="2">
    <source>
        <dbReference type="EMBL" id="PVX86425.1"/>
    </source>
</evidence>
<evidence type="ECO:0000256" key="1">
    <source>
        <dbReference type="SAM" id="SignalP"/>
    </source>
</evidence>
<comment type="caution">
    <text evidence="2">The sequence shown here is derived from an EMBL/GenBank/DDBJ whole genome shotgun (WGS) entry which is preliminary data.</text>
</comment>
<gene>
    <name evidence="2" type="ORF">C7402_102261</name>
</gene>
<dbReference type="InterPro" id="IPR019637">
    <property type="entry name" value="DUF2501"/>
</dbReference>
<keyword evidence="3" id="KW-1185">Reference proteome</keyword>
<dbReference type="NCBIfam" id="NF008665">
    <property type="entry name" value="PRK11667.1-3"/>
    <property type="match status" value="1"/>
</dbReference>
<proteinExistence type="predicted"/>
<dbReference type="RefSeq" id="WP_112169488.1">
    <property type="nucleotide sequence ID" value="NZ_CAJZAT010000057.1"/>
</dbReference>
<sequence length="155" mass="15309">MQTSAPRIATALLATLTLALLTPWGTAQAQLGNLLNQGGGNSGSAQGALGNLGGLGSSLSAPSLTSNSLGNVTGLLQYCIKNNYLNADAASNVKDSLLGKLPGGASSTDSGYTQGTSGILTAGNGQQLDLSGGGLKEAATKQVCDKILSQAKSML</sequence>
<keyword evidence="1" id="KW-0732">Signal</keyword>
<name>A0ABX5KTI2_9BURK</name>
<dbReference type="Pfam" id="PF10696">
    <property type="entry name" value="DUF2501"/>
    <property type="match status" value="1"/>
</dbReference>
<feature type="signal peptide" evidence="1">
    <location>
        <begin position="1"/>
        <end position="29"/>
    </location>
</feature>
<dbReference type="EMBL" id="QEOB01000002">
    <property type="protein sequence ID" value="PVX86425.1"/>
    <property type="molecule type" value="Genomic_DNA"/>
</dbReference>
<accession>A0ABX5KTI2</accession>
<protein>
    <submittedName>
        <fullName evidence="2">Uncharacterized protein DUF2501</fullName>
    </submittedName>
</protein>
<evidence type="ECO:0000313" key="3">
    <source>
        <dbReference type="Proteomes" id="UP000245712"/>
    </source>
</evidence>
<feature type="chain" id="PRO_5046169139" evidence="1">
    <location>
        <begin position="30"/>
        <end position="155"/>
    </location>
</feature>
<organism evidence="2 3">
    <name type="scientific">Paraburkholderia unamae</name>
    <dbReference type="NCBI Taxonomy" id="219649"/>
    <lineage>
        <taxon>Bacteria</taxon>
        <taxon>Pseudomonadati</taxon>
        <taxon>Pseudomonadota</taxon>
        <taxon>Betaproteobacteria</taxon>
        <taxon>Burkholderiales</taxon>
        <taxon>Burkholderiaceae</taxon>
        <taxon>Paraburkholderia</taxon>
    </lineage>
</organism>